<comment type="catalytic activity">
    <reaction evidence="7">
        <text>DNA(n) + a 2'-deoxyribonucleoside 5'-triphosphate = DNA(n+1) + diphosphate</text>
        <dbReference type="Rhea" id="RHEA:22508"/>
        <dbReference type="Rhea" id="RHEA-COMP:17339"/>
        <dbReference type="Rhea" id="RHEA-COMP:17340"/>
        <dbReference type="ChEBI" id="CHEBI:33019"/>
        <dbReference type="ChEBI" id="CHEBI:61560"/>
        <dbReference type="ChEBI" id="CHEBI:173112"/>
        <dbReference type="EC" id="2.7.7.7"/>
    </reaction>
</comment>
<sequence>MKWKETDFNSGIETIRAVLIYGPDAGQVDEFCDRAVEKLEIEKDNLFALDSNELRDKTDALFAESCSPSMFGGRKMVIISNAGDSDASLISELVTHSGLCATVIVAAGDLRAGGGLRALFENDKQLAALPCYTDDARTLAALIRRELSADAGIQQITPDAMAYMTSHLGGDRGITRGFLAKIALYVDDKKTVELDDVEKCLPDTGAANTDDFLYSLTAGYIQQTMTALDRLLYDNVDPNMLVRMLDIHFKRLLTAVVEGQLPRLFWKVQDKFELAVKIWSENDIISVLQRLTELERQLRTTGMPAEILLRDFALKLAMRTMKMAIRRRK</sequence>
<dbReference type="GO" id="GO:0006261">
    <property type="term" value="P:DNA-templated DNA replication"/>
    <property type="evidence" value="ECO:0007669"/>
    <property type="project" value="TreeGrafter"/>
</dbReference>
<evidence type="ECO:0000256" key="3">
    <source>
        <dbReference type="ARBA" id="ARBA00022695"/>
    </source>
</evidence>
<evidence type="ECO:0000313" key="8">
    <source>
        <dbReference type="EMBL" id="MBO8406922.1"/>
    </source>
</evidence>
<organism evidence="8 9">
    <name type="scientific">Candidatus Enterousia excrementavium</name>
    <dbReference type="NCBI Taxonomy" id="2840789"/>
    <lineage>
        <taxon>Bacteria</taxon>
        <taxon>Pseudomonadati</taxon>
        <taxon>Pseudomonadota</taxon>
        <taxon>Alphaproteobacteria</taxon>
        <taxon>Candidatus Enterousia</taxon>
    </lineage>
</organism>
<evidence type="ECO:0000256" key="5">
    <source>
        <dbReference type="ARBA" id="ARBA00022932"/>
    </source>
</evidence>
<dbReference type="EC" id="2.7.7.7" evidence="1"/>
<dbReference type="PANTHER" id="PTHR34388:SF1">
    <property type="entry name" value="DNA POLYMERASE III SUBUNIT DELTA"/>
    <property type="match status" value="1"/>
</dbReference>
<evidence type="ECO:0000256" key="6">
    <source>
        <dbReference type="ARBA" id="ARBA00034754"/>
    </source>
</evidence>
<comment type="similarity">
    <text evidence="6">Belongs to the DNA polymerase HolA subunit family.</text>
</comment>
<dbReference type="InterPro" id="IPR008921">
    <property type="entry name" value="DNA_pol3_clamp-load_cplx_C"/>
</dbReference>
<dbReference type="EMBL" id="JADINE010000006">
    <property type="protein sequence ID" value="MBO8406922.1"/>
    <property type="molecule type" value="Genomic_DNA"/>
</dbReference>
<name>A0A940IB40_9PROT</name>
<dbReference type="GO" id="GO:0009360">
    <property type="term" value="C:DNA polymerase III complex"/>
    <property type="evidence" value="ECO:0007669"/>
    <property type="project" value="TreeGrafter"/>
</dbReference>
<keyword evidence="4" id="KW-0235">DNA replication</keyword>
<comment type="caution">
    <text evidence="8">The sequence shown here is derived from an EMBL/GenBank/DDBJ whole genome shotgun (WGS) entry which is preliminary data.</text>
</comment>
<dbReference type="Gene3D" id="3.40.50.300">
    <property type="entry name" value="P-loop containing nucleotide triphosphate hydrolases"/>
    <property type="match status" value="1"/>
</dbReference>
<dbReference type="GO" id="GO:0003887">
    <property type="term" value="F:DNA-directed DNA polymerase activity"/>
    <property type="evidence" value="ECO:0007669"/>
    <property type="project" value="UniProtKB-KW"/>
</dbReference>
<evidence type="ECO:0000256" key="4">
    <source>
        <dbReference type="ARBA" id="ARBA00022705"/>
    </source>
</evidence>
<keyword evidence="5" id="KW-0239">DNA-directed DNA polymerase</keyword>
<dbReference type="Gene3D" id="1.20.272.10">
    <property type="match status" value="1"/>
</dbReference>
<dbReference type="GO" id="GO:0003677">
    <property type="term" value="F:DNA binding"/>
    <property type="evidence" value="ECO:0007669"/>
    <property type="project" value="InterPro"/>
</dbReference>
<evidence type="ECO:0000256" key="2">
    <source>
        <dbReference type="ARBA" id="ARBA00022679"/>
    </source>
</evidence>
<dbReference type="PANTHER" id="PTHR34388">
    <property type="entry name" value="DNA POLYMERASE III SUBUNIT DELTA"/>
    <property type="match status" value="1"/>
</dbReference>
<evidence type="ECO:0000256" key="1">
    <source>
        <dbReference type="ARBA" id="ARBA00012417"/>
    </source>
</evidence>
<dbReference type="InterPro" id="IPR027417">
    <property type="entry name" value="P-loop_NTPase"/>
</dbReference>
<dbReference type="Proteomes" id="UP000721442">
    <property type="component" value="Unassembled WGS sequence"/>
</dbReference>
<reference evidence="8" key="1">
    <citation type="submission" date="2020-10" db="EMBL/GenBank/DDBJ databases">
        <authorList>
            <person name="Gilroy R."/>
        </authorList>
    </citation>
    <scope>NUCLEOTIDE SEQUENCE</scope>
    <source>
        <strain evidence="8">B1-16210</strain>
    </source>
</reference>
<dbReference type="NCBIfam" id="TIGR01128">
    <property type="entry name" value="holA"/>
    <property type="match status" value="1"/>
</dbReference>
<evidence type="ECO:0000313" key="9">
    <source>
        <dbReference type="Proteomes" id="UP000721442"/>
    </source>
</evidence>
<dbReference type="SUPFAM" id="SSF52540">
    <property type="entry name" value="P-loop containing nucleoside triphosphate hydrolases"/>
    <property type="match status" value="1"/>
</dbReference>
<dbReference type="AlphaFoldDB" id="A0A940IB40"/>
<evidence type="ECO:0000256" key="7">
    <source>
        <dbReference type="ARBA" id="ARBA00049244"/>
    </source>
</evidence>
<accession>A0A940IB40</accession>
<dbReference type="SUPFAM" id="SSF48019">
    <property type="entry name" value="post-AAA+ oligomerization domain-like"/>
    <property type="match status" value="1"/>
</dbReference>
<keyword evidence="2 8" id="KW-0808">Transferase</keyword>
<protein>
    <recommendedName>
        <fullName evidence="1">DNA-directed DNA polymerase</fullName>
        <ecNumber evidence="1">2.7.7.7</ecNumber>
    </recommendedName>
</protein>
<reference evidence="8" key="2">
    <citation type="journal article" date="2021" name="PeerJ">
        <title>Extensive microbial diversity within the chicken gut microbiome revealed by metagenomics and culture.</title>
        <authorList>
            <person name="Gilroy R."/>
            <person name="Ravi A."/>
            <person name="Getino M."/>
            <person name="Pursley I."/>
            <person name="Horton D.L."/>
            <person name="Alikhan N.F."/>
            <person name="Baker D."/>
            <person name="Gharbi K."/>
            <person name="Hall N."/>
            <person name="Watson M."/>
            <person name="Adriaenssens E.M."/>
            <person name="Foster-Nyarko E."/>
            <person name="Jarju S."/>
            <person name="Secka A."/>
            <person name="Antonio M."/>
            <person name="Oren A."/>
            <person name="Chaudhuri R.R."/>
            <person name="La Ragione R."/>
            <person name="Hildebrand F."/>
            <person name="Pallen M.J."/>
        </authorList>
    </citation>
    <scope>NUCLEOTIDE SEQUENCE</scope>
    <source>
        <strain evidence="8">B1-16210</strain>
    </source>
</reference>
<proteinExistence type="inferred from homology"/>
<gene>
    <name evidence="8" type="primary">holA</name>
    <name evidence="8" type="ORF">IAC77_00480</name>
</gene>
<dbReference type="Gene3D" id="1.10.8.60">
    <property type="match status" value="1"/>
</dbReference>
<dbReference type="InterPro" id="IPR005790">
    <property type="entry name" value="DNA_polIII_delta"/>
</dbReference>
<keyword evidence="3 8" id="KW-0548">Nucleotidyltransferase</keyword>